<dbReference type="PROSITE" id="PS00107">
    <property type="entry name" value="PROTEIN_KINASE_ATP"/>
    <property type="match status" value="1"/>
</dbReference>
<keyword evidence="2" id="KW-0808">Transferase</keyword>
<keyword evidence="5 6" id="KW-0067">ATP-binding</keyword>
<dbReference type="InterPro" id="IPR008271">
    <property type="entry name" value="Ser/Thr_kinase_AS"/>
</dbReference>
<name>A0AA91Q5A0_CLALS</name>
<feature type="binding site" evidence="6">
    <location>
        <position position="62"/>
    </location>
    <ligand>
        <name>ATP</name>
        <dbReference type="ChEBI" id="CHEBI:30616"/>
    </ligand>
</feature>
<dbReference type="Pfam" id="PF00069">
    <property type="entry name" value="Pkinase"/>
    <property type="match status" value="1"/>
</dbReference>
<keyword evidence="1 7" id="KW-0723">Serine/threonine-protein kinase</keyword>
<dbReference type="Gene3D" id="3.30.200.20">
    <property type="entry name" value="Phosphorylase Kinase, domain 1"/>
    <property type="match status" value="1"/>
</dbReference>
<feature type="region of interest" description="Disordered" evidence="8">
    <location>
        <begin position="397"/>
        <end position="426"/>
    </location>
</feature>
<evidence type="ECO:0000256" key="1">
    <source>
        <dbReference type="ARBA" id="ARBA00022527"/>
    </source>
</evidence>
<dbReference type="InterPro" id="IPR017441">
    <property type="entry name" value="Protein_kinase_ATP_BS"/>
</dbReference>
<protein>
    <submittedName>
        <fullName evidence="10">Serine/threonine protein kinase</fullName>
    </submittedName>
</protein>
<dbReference type="GO" id="GO:0007165">
    <property type="term" value="P:signal transduction"/>
    <property type="evidence" value="ECO:0007669"/>
    <property type="project" value="TreeGrafter"/>
</dbReference>
<accession>A0AA91Q5A0</accession>
<dbReference type="EMBL" id="LYUB02000001">
    <property type="protein sequence ID" value="OVF11469.1"/>
    <property type="molecule type" value="Genomic_DNA"/>
</dbReference>
<dbReference type="AlphaFoldDB" id="A0AA91Q5A0"/>
<organism evidence="10 11">
    <name type="scientific">Clavispora lusitaniae</name>
    <name type="common">Candida lusitaniae</name>
    <dbReference type="NCBI Taxonomy" id="36911"/>
    <lineage>
        <taxon>Eukaryota</taxon>
        <taxon>Fungi</taxon>
        <taxon>Dikarya</taxon>
        <taxon>Ascomycota</taxon>
        <taxon>Saccharomycotina</taxon>
        <taxon>Pichiomycetes</taxon>
        <taxon>Metschnikowiaceae</taxon>
        <taxon>Clavispora</taxon>
    </lineage>
</organism>
<dbReference type="Proteomes" id="UP000195602">
    <property type="component" value="Unassembled WGS sequence"/>
</dbReference>
<dbReference type="PROSITE" id="PS50011">
    <property type="entry name" value="PROTEIN_KINASE_DOM"/>
    <property type="match status" value="1"/>
</dbReference>
<evidence type="ECO:0000256" key="4">
    <source>
        <dbReference type="ARBA" id="ARBA00022777"/>
    </source>
</evidence>
<evidence type="ECO:0000256" key="7">
    <source>
        <dbReference type="RuleBase" id="RU000304"/>
    </source>
</evidence>
<sequence>MTLHILPLLDGKSHNVRPKPDFSLEGFVLNDRYSFLRKIGAGTYGLIYLVRDQVTGLELAAKMVMTEPHGAGSAANNKKYIQEKMYDYFASHSPLQAQELDLGLIARDGVSCSFLKEIALHLKVHDHPNVVTIHHVFSLERFAVVTLMDYFAQGDLFGNIIDNHIFLTRHHGKQLMMKNCMLQLIDAVEFCASRGVYHCDLKPENVMVRYDPSYRRPDPDETGSRPIIDYQELHVSLIDFGLAMTSDLICCNACRGSSFYMAPERIVNFNTSKLVRSLIDMEQFVGDERAESESSARYLPTLAGDVWSLGVLFINITCARNPWPIANINDRHEVFSNYILHNKSILQTILPISKQFNAVLNEIFCLNPNERISLADLRQRIVAVDFYHDGASFNEQLCTPPTEPNSRPSSPKDIQGTGKGHHGSVC</sequence>
<reference evidence="10 11" key="1">
    <citation type="submission" date="2017-04" db="EMBL/GenBank/DDBJ databases">
        <title>Draft genome of the yeast Clavispora lusitaniae type strain CBS 6936.</title>
        <authorList>
            <person name="Durrens P."/>
            <person name="Klopp C."/>
            <person name="Biteau N."/>
            <person name="Fitton-Ouhabi V."/>
            <person name="Dementhon K."/>
            <person name="Accoceberry I."/>
            <person name="Sherman D.J."/>
            <person name="Noel T."/>
        </authorList>
    </citation>
    <scope>NUCLEOTIDE SEQUENCE [LARGE SCALE GENOMIC DNA]</scope>
    <source>
        <strain evidence="10 11">CBS 6936</strain>
    </source>
</reference>
<evidence type="ECO:0000313" key="11">
    <source>
        <dbReference type="Proteomes" id="UP000195602"/>
    </source>
</evidence>
<evidence type="ECO:0000313" key="10">
    <source>
        <dbReference type="EMBL" id="OVF11469.1"/>
    </source>
</evidence>
<dbReference type="PROSITE" id="PS00108">
    <property type="entry name" value="PROTEIN_KINASE_ST"/>
    <property type="match status" value="1"/>
</dbReference>
<evidence type="ECO:0000256" key="2">
    <source>
        <dbReference type="ARBA" id="ARBA00022679"/>
    </source>
</evidence>
<evidence type="ECO:0000256" key="8">
    <source>
        <dbReference type="SAM" id="MobiDB-lite"/>
    </source>
</evidence>
<evidence type="ECO:0000256" key="6">
    <source>
        <dbReference type="PROSITE-ProRule" id="PRU10141"/>
    </source>
</evidence>
<dbReference type="GO" id="GO:0004674">
    <property type="term" value="F:protein serine/threonine kinase activity"/>
    <property type="evidence" value="ECO:0007669"/>
    <property type="project" value="UniProtKB-KW"/>
</dbReference>
<proteinExistence type="inferred from homology"/>
<dbReference type="InterPro" id="IPR011009">
    <property type="entry name" value="Kinase-like_dom_sf"/>
</dbReference>
<dbReference type="KEGG" id="clus:A9F13_01g09922"/>
<dbReference type="GO" id="GO:0005524">
    <property type="term" value="F:ATP binding"/>
    <property type="evidence" value="ECO:0007669"/>
    <property type="project" value="UniProtKB-UniRule"/>
</dbReference>
<dbReference type="InterPro" id="IPR000719">
    <property type="entry name" value="Prot_kinase_dom"/>
</dbReference>
<dbReference type="PANTHER" id="PTHR43895:SF150">
    <property type="entry name" value="SERINE_THREONINE-PROTEIN KINASE STK11"/>
    <property type="match status" value="1"/>
</dbReference>
<feature type="domain" description="Protein kinase" evidence="9">
    <location>
        <begin position="33"/>
        <end position="387"/>
    </location>
</feature>
<evidence type="ECO:0000256" key="5">
    <source>
        <dbReference type="ARBA" id="ARBA00022840"/>
    </source>
</evidence>
<dbReference type="SMART" id="SM00220">
    <property type="entry name" value="S_TKc"/>
    <property type="match status" value="1"/>
</dbReference>
<evidence type="ECO:0000259" key="9">
    <source>
        <dbReference type="PROSITE" id="PS50011"/>
    </source>
</evidence>
<dbReference type="PANTHER" id="PTHR43895">
    <property type="entry name" value="CALCIUM/CALMODULIN-DEPENDENT PROTEIN KINASE KINASE-RELATED"/>
    <property type="match status" value="1"/>
</dbReference>
<gene>
    <name evidence="10" type="ORF">A9F13_01g09922</name>
</gene>
<dbReference type="SUPFAM" id="SSF56112">
    <property type="entry name" value="Protein kinase-like (PK-like)"/>
    <property type="match status" value="1"/>
</dbReference>
<feature type="compositionally biased region" description="Polar residues" evidence="8">
    <location>
        <begin position="397"/>
        <end position="409"/>
    </location>
</feature>
<evidence type="ECO:0000256" key="3">
    <source>
        <dbReference type="ARBA" id="ARBA00022741"/>
    </source>
</evidence>
<keyword evidence="3 6" id="KW-0547">Nucleotide-binding</keyword>
<dbReference type="GO" id="GO:0030447">
    <property type="term" value="P:filamentous growth"/>
    <property type="evidence" value="ECO:0007669"/>
    <property type="project" value="UniProtKB-ARBA"/>
</dbReference>
<dbReference type="Gene3D" id="1.10.510.10">
    <property type="entry name" value="Transferase(Phosphotransferase) domain 1"/>
    <property type="match status" value="1"/>
</dbReference>
<keyword evidence="4 10" id="KW-0418">Kinase</keyword>
<comment type="caution">
    <text evidence="10">The sequence shown here is derived from an EMBL/GenBank/DDBJ whole genome shotgun (WGS) entry which is preliminary data.</text>
</comment>
<comment type="similarity">
    <text evidence="7">Belongs to the protein kinase superfamily.</text>
</comment>